<dbReference type="Pfam" id="PF12077">
    <property type="entry name" value="DUF3556"/>
    <property type="match status" value="1"/>
</dbReference>
<evidence type="ECO:0000313" key="2">
    <source>
        <dbReference type="EMBL" id="CCM64980.1"/>
    </source>
</evidence>
<organism evidence="2 3">
    <name type="scientific">Candidatus Neomicrothrix parvicella RN1</name>
    <dbReference type="NCBI Taxonomy" id="1229780"/>
    <lineage>
        <taxon>Bacteria</taxon>
        <taxon>Bacillati</taxon>
        <taxon>Actinomycetota</taxon>
        <taxon>Acidimicrobiia</taxon>
        <taxon>Acidimicrobiales</taxon>
        <taxon>Microthrixaceae</taxon>
        <taxon>Candidatus Neomicrothrix</taxon>
    </lineage>
</organism>
<comment type="caution">
    <text evidence="2">The sequence shown here is derived from an EMBL/GenBank/DDBJ whole genome shotgun (WGS) entry which is preliminary data.</text>
</comment>
<accession>R4Z2U6</accession>
<proteinExistence type="predicted"/>
<evidence type="ECO:0000256" key="1">
    <source>
        <dbReference type="SAM" id="Phobius"/>
    </source>
</evidence>
<keyword evidence="1" id="KW-0472">Membrane</keyword>
<sequence length="576" mass="62819">MGFVQPREPEFDSQAWPSLPYAERLRLMCHTWAMQGFGAPGVAYLFYLVKLLLFVGGFLAFALTTDEVGGITAIGSWWSRPEIFAKAVLWSLIYEALGLGCGSGPLTGRYSPPITAFRAFLRVGGVRLPPWPRVPMTSGSRRTVVDVGLYGALLLLTLRALVAGDPLGSRWIVAPIIVVMVLAGLRDRTVFLAGRSEHYLLAAFVLLFPSNLFAGEQAVQAALWFWAATSKLNHHFPNVIAVMLSNNPLFRSRRLRRLLYRDFPNDLRGSTGAAWVAHLATALEYGAPLVLVFAPSGPLRTLTLVAIVGFHLTILTSFPLGVPLEWNLFFIYSAVVLFGQHGDVRIWDLSNPLLIAVLIVCLVVIPAYGNVRPDRVSFLPAMRYYAGNWATGTWLLRPGCLDRIEQALPCAAATPAHQLERLGGDGDLTVALGRGQAFRAMHLHGRALAALLPMAADGVVLDSRHTDPATQLDPAEIELIDGEMVAGMVLGWNFGDGHLHDERFLAILQERCEFEPGDLRAVIIEGQALGSPYLNWRLVDAADGALGSGAIAATDLLGLQPWDATALDVGIERHER</sequence>
<feature type="transmembrane region" description="Helical" evidence="1">
    <location>
        <begin position="353"/>
        <end position="371"/>
    </location>
</feature>
<dbReference type="RefSeq" id="WP_012229356.1">
    <property type="nucleotide sequence ID" value="NZ_HG422565.1"/>
</dbReference>
<keyword evidence="3" id="KW-1185">Reference proteome</keyword>
<feature type="transmembrane region" description="Helical" evidence="1">
    <location>
        <begin position="44"/>
        <end position="63"/>
    </location>
</feature>
<feature type="transmembrane region" description="Helical" evidence="1">
    <location>
        <begin position="168"/>
        <end position="186"/>
    </location>
</feature>
<dbReference type="eggNOG" id="ENOG502Z7M2">
    <property type="taxonomic scope" value="Bacteria"/>
</dbReference>
<reference evidence="2 3" key="1">
    <citation type="journal article" date="2013" name="ISME J.">
        <title>Metabolic model for the filamentous 'Candidatus Microthrix parvicella' based on genomic and metagenomic analyses.</title>
        <authorList>
            <person name="Jon McIlroy S."/>
            <person name="Kristiansen R."/>
            <person name="Albertsen M."/>
            <person name="Michael Karst S."/>
            <person name="Rossetti S."/>
            <person name="Lund Nielsen J."/>
            <person name="Tandoi V."/>
            <person name="James Seviour R."/>
            <person name="Nielsen P.H."/>
        </authorList>
    </citation>
    <scope>NUCLEOTIDE SEQUENCE [LARGE SCALE GENOMIC DNA]</scope>
    <source>
        <strain evidence="2 3">RN1</strain>
    </source>
</reference>
<feature type="transmembrane region" description="Helical" evidence="1">
    <location>
        <begin position="301"/>
        <end position="322"/>
    </location>
</feature>
<feature type="transmembrane region" description="Helical" evidence="1">
    <location>
        <begin position="143"/>
        <end position="162"/>
    </location>
</feature>
<dbReference type="InterPro" id="IPR021941">
    <property type="entry name" value="DUF3556_TM"/>
</dbReference>
<protein>
    <submittedName>
        <fullName evidence="2">Putative membrane protein</fullName>
    </submittedName>
</protein>
<dbReference type="OrthoDB" id="3520547at2"/>
<feature type="transmembrane region" description="Helical" evidence="1">
    <location>
        <begin position="273"/>
        <end position="295"/>
    </location>
</feature>
<dbReference type="HOGENOM" id="CLU_036706_0_0_11"/>
<keyword evidence="1" id="KW-1133">Transmembrane helix</keyword>
<dbReference type="EMBL" id="CANL01000045">
    <property type="protein sequence ID" value="CCM64980.1"/>
    <property type="molecule type" value="Genomic_DNA"/>
</dbReference>
<keyword evidence="1" id="KW-0812">Transmembrane</keyword>
<dbReference type="Proteomes" id="UP000018291">
    <property type="component" value="Unassembled WGS sequence"/>
</dbReference>
<gene>
    <name evidence="2" type="ORF">BN381_50122</name>
</gene>
<name>R4Z2U6_9ACTN</name>
<dbReference type="STRING" id="1229780.BN381_50122"/>
<evidence type="ECO:0000313" key="3">
    <source>
        <dbReference type="Proteomes" id="UP000018291"/>
    </source>
</evidence>
<dbReference type="AlphaFoldDB" id="R4Z2U6"/>
<feature type="transmembrane region" description="Helical" evidence="1">
    <location>
        <begin position="198"/>
        <end position="215"/>
    </location>
</feature>